<sequence>MRIGAVGDNCIDVYKQTGEAFPGGNPVNVAVYCVRLGEEASYTGVVGNDEYGRLLKDALKAKRVDVSHVREVPGQTAITEVEVIDNDRVFGDYYEGVLEEFSLTDSDIDFLASHDIVVSGIWGKIEKSLGDIKSKGVPIAFDFADKLEHPLVEEIIPHVDYAFFSYDEGEDAFIQDYMKNMQAKGPQLIVVTMGEKGSLVYDGANFYRYGIVPCEVVDTMGAGDSYIAAFICGILQQKSIEACMEMGAKNSCITIQYKGAW</sequence>
<keyword evidence="3" id="KW-0418">Kinase</keyword>
<dbReference type="Gene3D" id="3.40.1190.20">
    <property type="match status" value="1"/>
</dbReference>
<comment type="similarity">
    <text evidence="1">Belongs to the carbohydrate kinase PfkB family.</text>
</comment>
<dbReference type="PROSITE" id="PS00583">
    <property type="entry name" value="PFKB_KINASES_1"/>
    <property type="match status" value="1"/>
</dbReference>
<gene>
    <name evidence="5" type="ORF">BAVI_18252</name>
</gene>
<dbReference type="InterPro" id="IPR050306">
    <property type="entry name" value="PfkB_Carbo_kinase"/>
</dbReference>
<dbReference type="InterPro" id="IPR011611">
    <property type="entry name" value="PfkB_dom"/>
</dbReference>
<keyword evidence="6" id="KW-1185">Reference proteome</keyword>
<reference evidence="5 6" key="1">
    <citation type="journal article" date="2014" name="Environ. Microbiol.">
        <title>The nitrate-ammonifying and nosZ-carrying bacterium Bacillus vireti is a potent source and sink for nitric and nitrous oxide under high nitrate conditions.</title>
        <authorList>
            <person name="Mania D."/>
            <person name="Heylen K."/>
            <person name="van Spanning R.J."/>
            <person name="Frostegard A."/>
        </authorList>
    </citation>
    <scope>NUCLEOTIDE SEQUENCE [LARGE SCALE GENOMIC DNA]</scope>
    <source>
        <strain evidence="5 6">LMG 21834</strain>
    </source>
</reference>
<evidence type="ECO:0000256" key="2">
    <source>
        <dbReference type="ARBA" id="ARBA00022679"/>
    </source>
</evidence>
<dbReference type="AlphaFoldDB" id="A0AB94IJN6"/>
<dbReference type="PANTHER" id="PTHR43085">
    <property type="entry name" value="HEXOKINASE FAMILY MEMBER"/>
    <property type="match status" value="1"/>
</dbReference>
<dbReference type="SUPFAM" id="SSF53613">
    <property type="entry name" value="Ribokinase-like"/>
    <property type="match status" value="1"/>
</dbReference>
<dbReference type="InterPro" id="IPR002173">
    <property type="entry name" value="Carboh/pur_kinase_PfkB_CS"/>
</dbReference>
<dbReference type="RefSeq" id="WP_024029822.1">
    <property type="nucleotide sequence ID" value="NZ_ALAN01000100.1"/>
</dbReference>
<protein>
    <submittedName>
        <fullName evidence="5">Fructoselysine 6-kinase</fullName>
    </submittedName>
</protein>
<evidence type="ECO:0000313" key="5">
    <source>
        <dbReference type="EMBL" id="ETI67276.1"/>
    </source>
</evidence>
<name>A0AB94IJN6_9BACI</name>
<dbReference type="EMBL" id="ALAN01000100">
    <property type="protein sequence ID" value="ETI67276.1"/>
    <property type="molecule type" value="Genomic_DNA"/>
</dbReference>
<proteinExistence type="inferred from homology"/>
<dbReference type="GO" id="GO:0016301">
    <property type="term" value="F:kinase activity"/>
    <property type="evidence" value="ECO:0007669"/>
    <property type="project" value="UniProtKB-KW"/>
</dbReference>
<evidence type="ECO:0000259" key="4">
    <source>
        <dbReference type="Pfam" id="PF00294"/>
    </source>
</evidence>
<comment type="caution">
    <text evidence="5">The sequence shown here is derived from an EMBL/GenBank/DDBJ whole genome shotgun (WGS) entry which is preliminary data.</text>
</comment>
<dbReference type="PROSITE" id="PS00584">
    <property type="entry name" value="PFKB_KINASES_2"/>
    <property type="match status" value="1"/>
</dbReference>
<keyword evidence="2" id="KW-0808">Transferase</keyword>
<evidence type="ECO:0000256" key="1">
    <source>
        <dbReference type="ARBA" id="ARBA00010688"/>
    </source>
</evidence>
<evidence type="ECO:0000313" key="6">
    <source>
        <dbReference type="Proteomes" id="UP000018877"/>
    </source>
</evidence>
<dbReference type="PANTHER" id="PTHR43085:SF41">
    <property type="entry name" value="FRUCTOSELYSINE 6-KINASE"/>
    <property type="match status" value="1"/>
</dbReference>
<organism evidence="5 6">
    <name type="scientific">Neobacillus vireti LMG 21834</name>
    <dbReference type="NCBI Taxonomy" id="1131730"/>
    <lineage>
        <taxon>Bacteria</taxon>
        <taxon>Bacillati</taxon>
        <taxon>Bacillota</taxon>
        <taxon>Bacilli</taxon>
        <taxon>Bacillales</taxon>
        <taxon>Bacillaceae</taxon>
        <taxon>Neobacillus</taxon>
    </lineage>
</organism>
<feature type="domain" description="Carbohydrate kinase PfkB" evidence="4">
    <location>
        <begin position="14"/>
        <end position="260"/>
    </location>
</feature>
<dbReference type="InterPro" id="IPR029056">
    <property type="entry name" value="Ribokinase-like"/>
</dbReference>
<evidence type="ECO:0000256" key="3">
    <source>
        <dbReference type="ARBA" id="ARBA00022777"/>
    </source>
</evidence>
<dbReference type="Pfam" id="PF00294">
    <property type="entry name" value="PfkB"/>
    <property type="match status" value="1"/>
</dbReference>
<accession>A0AB94IJN6</accession>
<dbReference type="NCBIfam" id="NF007321">
    <property type="entry name" value="PRK09813.1"/>
    <property type="match status" value="1"/>
</dbReference>
<dbReference type="Proteomes" id="UP000018877">
    <property type="component" value="Unassembled WGS sequence"/>
</dbReference>